<dbReference type="Gene3D" id="1.10.8.60">
    <property type="match status" value="1"/>
</dbReference>
<keyword evidence="7" id="KW-1185">Reference proteome</keyword>
<feature type="domain" description="ATPase AAA-type core" evidence="3">
    <location>
        <begin position="62"/>
        <end position="131"/>
    </location>
</feature>
<dbReference type="Gene3D" id="3.40.50.300">
    <property type="entry name" value="P-loop containing nucleotide triphosphate hydrolases"/>
    <property type="match status" value="1"/>
</dbReference>
<name>A0A5D0REI7_9FLAO</name>
<dbReference type="GO" id="GO:0006508">
    <property type="term" value="P:proteolysis"/>
    <property type="evidence" value="ECO:0007669"/>
    <property type="project" value="InterPro"/>
</dbReference>
<dbReference type="InterPro" id="IPR000642">
    <property type="entry name" value="Peptidase_M41"/>
</dbReference>
<evidence type="ECO:0000259" key="5">
    <source>
        <dbReference type="Pfam" id="PF10431"/>
    </source>
</evidence>
<dbReference type="Gene3D" id="1.20.58.760">
    <property type="entry name" value="Peptidase M41"/>
    <property type="match status" value="1"/>
</dbReference>
<dbReference type="Proteomes" id="UP000323720">
    <property type="component" value="Unassembled WGS sequence"/>
</dbReference>
<proteinExistence type="predicted"/>
<gene>
    <name evidence="6" type="ORF">ES674_05260</name>
</gene>
<accession>A0A5D0REI7</accession>
<dbReference type="InterPro" id="IPR003959">
    <property type="entry name" value="ATPase_AAA_core"/>
</dbReference>
<evidence type="ECO:0000256" key="2">
    <source>
        <dbReference type="ARBA" id="ARBA00022840"/>
    </source>
</evidence>
<comment type="caution">
    <text evidence="6">The sequence shown here is derived from an EMBL/GenBank/DDBJ whole genome shotgun (WGS) entry which is preliminary data.</text>
</comment>
<keyword evidence="1" id="KW-0547">Nucleotide-binding</keyword>
<evidence type="ECO:0000259" key="4">
    <source>
        <dbReference type="Pfam" id="PF01434"/>
    </source>
</evidence>
<dbReference type="SUPFAM" id="SSF52540">
    <property type="entry name" value="P-loop containing nucleoside triphosphate hydrolases"/>
    <property type="match status" value="1"/>
</dbReference>
<dbReference type="Pfam" id="PF01434">
    <property type="entry name" value="Peptidase_M41"/>
    <property type="match status" value="1"/>
</dbReference>
<feature type="domain" description="Peptidase M41" evidence="4">
    <location>
        <begin position="463"/>
        <end position="633"/>
    </location>
</feature>
<protein>
    <submittedName>
        <fullName evidence="6">AAA family ATPase</fullName>
    </submittedName>
</protein>
<evidence type="ECO:0000313" key="6">
    <source>
        <dbReference type="EMBL" id="TYB79185.1"/>
    </source>
</evidence>
<dbReference type="PANTHER" id="PTHR23076">
    <property type="entry name" value="METALLOPROTEASE M41 FTSH"/>
    <property type="match status" value="1"/>
</dbReference>
<evidence type="ECO:0000259" key="3">
    <source>
        <dbReference type="Pfam" id="PF00004"/>
    </source>
</evidence>
<dbReference type="RefSeq" id="WP_148402922.1">
    <property type="nucleotide sequence ID" value="NZ_VSKK01000001.1"/>
</dbReference>
<dbReference type="GO" id="GO:0004176">
    <property type="term" value="F:ATP-dependent peptidase activity"/>
    <property type="evidence" value="ECO:0007669"/>
    <property type="project" value="InterPro"/>
</dbReference>
<dbReference type="GO" id="GO:0016887">
    <property type="term" value="F:ATP hydrolysis activity"/>
    <property type="evidence" value="ECO:0007669"/>
    <property type="project" value="InterPro"/>
</dbReference>
<dbReference type="PANTHER" id="PTHR23076:SF110">
    <property type="entry name" value="INACTIVE ATP-DEPENDENT ZINC METALLOPROTEASE FTSHI 3, CHLOROPLASTIC-RELATED"/>
    <property type="match status" value="1"/>
</dbReference>
<evidence type="ECO:0000313" key="7">
    <source>
        <dbReference type="Proteomes" id="UP000323720"/>
    </source>
</evidence>
<reference evidence="6 7" key="1">
    <citation type="submission" date="2019-08" db="EMBL/GenBank/DDBJ databases">
        <title>Genomes of Antarctic Bizionia species.</title>
        <authorList>
            <person name="Bowman J.P."/>
        </authorList>
    </citation>
    <scope>NUCLEOTIDE SEQUENCE [LARGE SCALE GENOMIC DNA]</scope>
    <source>
        <strain evidence="6 7">ADA-4</strain>
    </source>
</reference>
<dbReference type="GO" id="GO:0005524">
    <property type="term" value="F:ATP binding"/>
    <property type="evidence" value="ECO:0007669"/>
    <property type="project" value="UniProtKB-KW"/>
</dbReference>
<dbReference type="EMBL" id="VSKK01000001">
    <property type="protein sequence ID" value="TYB79185.1"/>
    <property type="molecule type" value="Genomic_DNA"/>
</dbReference>
<sequence>MSVKLLTLKESFLSKQAQLEITRTTLKSEFFGIDKAIDELINNTRSWYVLNGYQNRPLVVNLWGLTGVGKTSLITRLAELLSYQDRLFKFDLGDKNGSNSFKDNINDVCEKDENEPIIIVLDEFQHCRTLKGPMRTEVDSDANRKVWELIDSGKIDYFNWYHGLSRLSAYVKKLKYFIENGVAVKNGLVVKGWTQYSAEFNEDDAFSVPSSKAEKHFIDNGNYDKIMEYAGAHYNFTLESELKAYLFTLNGEESVNFLIDVIRIASRPQVKNFSKALIFIIGNLDEAYSMSANLSADIDADTFYEASIKITVPQIKRALTERFRNEQIARLGNIHIIYPALNKKAYQNIIQHELENVKKQTREDLDLELEFEGSVRQLIYKEGVFPTQGVRPLLTTINYLIKTNLPVYFSEILIHNLQVNRLRFVVAEKQLICFYSDENDEVHEKAVYIETPLEDIRVSKKDDMQAITAVHESGHALISALLLRVIPDHVYSVTTETDANGFVYSKFPWKYVAKQEIVKRVAMYLGGFVAEELVFGEENMTTGSSNDIQSATKFLSRMYKTEGLGALPIYYNLDATDALAIHDVKAVELEIQETIKKGYSLAKETIEREMNLLLTMSDYLSDHSFIEKDNLKQMIQNHKISEVEFLENNDHVFYRWHLKNTISDFQNETYVGFENICLNRNNNID</sequence>
<dbReference type="InterPro" id="IPR019489">
    <property type="entry name" value="Clp_ATPase_C"/>
</dbReference>
<feature type="domain" description="Clp ATPase C-terminal" evidence="5">
    <location>
        <begin position="341"/>
        <end position="405"/>
    </location>
</feature>
<dbReference type="Pfam" id="PF00004">
    <property type="entry name" value="AAA"/>
    <property type="match status" value="1"/>
</dbReference>
<dbReference type="Pfam" id="PF10431">
    <property type="entry name" value="ClpB_D2-small"/>
    <property type="match status" value="1"/>
</dbReference>
<dbReference type="OrthoDB" id="5619382at2"/>
<dbReference type="GO" id="GO:0004222">
    <property type="term" value="F:metalloendopeptidase activity"/>
    <property type="evidence" value="ECO:0007669"/>
    <property type="project" value="InterPro"/>
</dbReference>
<organism evidence="6 7">
    <name type="scientific">Bizionia myxarmorum</name>
    <dbReference type="NCBI Taxonomy" id="291186"/>
    <lineage>
        <taxon>Bacteria</taxon>
        <taxon>Pseudomonadati</taxon>
        <taxon>Bacteroidota</taxon>
        <taxon>Flavobacteriia</taxon>
        <taxon>Flavobacteriales</taxon>
        <taxon>Flavobacteriaceae</taxon>
        <taxon>Bizionia</taxon>
    </lineage>
</organism>
<dbReference type="InterPro" id="IPR037219">
    <property type="entry name" value="Peptidase_M41-like"/>
</dbReference>
<dbReference type="InterPro" id="IPR027417">
    <property type="entry name" value="P-loop_NTPase"/>
</dbReference>
<dbReference type="SUPFAM" id="SSF140990">
    <property type="entry name" value="FtsH protease domain-like"/>
    <property type="match status" value="1"/>
</dbReference>
<keyword evidence="2" id="KW-0067">ATP-binding</keyword>
<dbReference type="AlphaFoldDB" id="A0A5D0REI7"/>
<evidence type="ECO:0000256" key="1">
    <source>
        <dbReference type="ARBA" id="ARBA00022741"/>
    </source>
</evidence>